<accession>A0ABT2PQS5</accession>
<proteinExistence type="predicted"/>
<dbReference type="Pfam" id="PF13549">
    <property type="entry name" value="ATP-grasp_5"/>
    <property type="match status" value="1"/>
</dbReference>
<dbReference type="PANTHER" id="PTHR42793:SF4">
    <property type="entry name" value="BLL6376 PROTEIN"/>
    <property type="match status" value="1"/>
</dbReference>
<dbReference type="PANTHER" id="PTHR42793">
    <property type="entry name" value="COA BINDING DOMAIN CONTAINING PROTEIN"/>
    <property type="match status" value="1"/>
</dbReference>
<dbReference type="SMART" id="SM00881">
    <property type="entry name" value="CoA_binding"/>
    <property type="match status" value="1"/>
</dbReference>
<dbReference type="EMBL" id="JAODYH010000012">
    <property type="protein sequence ID" value="MCT9812820.1"/>
    <property type="molecule type" value="Genomic_DNA"/>
</dbReference>
<dbReference type="InterPro" id="IPR003781">
    <property type="entry name" value="CoA-bd"/>
</dbReference>
<dbReference type="SUPFAM" id="SSF52210">
    <property type="entry name" value="Succinyl-CoA synthetase domains"/>
    <property type="match status" value="2"/>
</dbReference>
<dbReference type="InterPro" id="IPR032875">
    <property type="entry name" value="Succ_CoA_lig_flav_dom"/>
</dbReference>
<organism evidence="2 3">
    <name type="scientific">Acidovorax bellezanensis</name>
    <dbReference type="NCBI Taxonomy" id="2976702"/>
    <lineage>
        <taxon>Bacteria</taxon>
        <taxon>Pseudomonadati</taxon>
        <taxon>Pseudomonadota</taxon>
        <taxon>Betaproteobacteria</taxon>
        <taxon>Burkholderiales</taxon>
        <taxon>Comamonadaceae</taxon>
        <taxon>Acidovorax</taxon>
    </lineage>
</organism>
<dbReference type="SUPFAM" id="SSF56059">
    <property type="entry name" value="Glutathione synthetase ATP-binding domain-like"/>
    <property type="match status" value="1"/>
</dbReference>
<evidence type="ECO:0000313" key="3">
    <source>
        <dbReference type="Proteomes" id="UP001525968"/>
    </source>
</evidence>
<dbReference type="Gene3D" id="3.30.470.20">
    <property type="entry name" value="ATP-grasp fold, B domain"/>
    <property type="match status" value="1"/>
</dbReference>
<keyword evidence="2" id="KW-0436">Ligase</keyword>
<name>A0ABT2PQS5_9BURK</name>
<dbReference type="InterPro" id="IPR036291">
    <property type="entry name" value="NAD(P)-bd_dom_sf"/>
</dbReference>
<reference evidence="2 3" key="1">
    <citation type="submission" date="2022-09" db="EMBL/GenBank/DDBJ databases">
        <title>Draft genome of isolate Be4.</title>
        <authorList>
            <person name="Sanchez-Castro I."/>
            <person name="Martinez-Rodriguez P."/>
            <person name="Descostes M."/>
            <person name="Merroun M."/>
        </authorList>
    </citation>
    <scope>NUCLEOTIDE SEQUENCE [LARGE SCALE GENOMIC DNA]</scope>
    <source>
        <strain evidence="2 3">Be4</strain>
    </source>
</reference>
<dbReference type="SUPFAM" id="SSF51735">
    <property type="entry name" value="NAD(P)-binding Rossmann-fold domains"/>
    <property type="match status" value="1"/>
</dbReference>
<evidence type="ECO:0000313" key="2">
    <source>
        <dbReference type="EMBL" id="MCT9812820.1"/>
    </source>
</evidence>
<dbReference type="Pfam" id="PF13607">
    <property type="entry name" value="Succ_CoA_lig"/>
    <property type="match status" value="1"/>
</dbReference>
<comment type="caution">
    <text evidence="2">The sequence shown here is derived from an EMBL/GenBank/DDBJ whole genome shotgun (WGS) entry which is preliminary data.</text>
</comment>
<protein>
    <submittedName>
        <fullName evidence="2">Acetate--CoA ligase family protein</fullName>
    </submittedName>
</protein>
<sequence length="713" mass="74917">MLDTLEIPSTAGDTAVAPRSSRLASLFAARSVAIVGASADPSKITGRPLAYMLARGFTGALYPVNPGRKEVQGLPAYPSLAAIGKPVDLAIVGTAAEQVEAIIQEGIDVGIKAFVVFSSGFAETGDAGRALQQRLSALARANDVAILGPNCLGLANSATGLIASFTTALESSPLLPGRFAFVSQSGALGAYWLDIVLRSGLGFSQWISTGNECDVDAGEAIDFLVDDPDTDVIGLYLEDIRDTQSFRRALQRAAMAHKTVIAIKSGRSNAGAQAAASHTGALAGDDALYDACLRQFGALRVGSLSEMIDAARLYLCKSVPQGNRLAIMSVSGGAGVLIADESEALGMQLPGFCDATNAVLKTVLPSFAHTSNPLDLTGNVVQNTASISTALTAVAADESVDAIVLFVGLMHSIAGAFTDALADARRLTPKPIIVIWIGAMPETIQRVEAAGIPVFGDIPQAMRALHATRELAQLQAQARNSAHASTPLKRGQPTTATEAAIAHLSEWDGKQLLRGQSWVGMPQGWLLQEGEAIPEHLPYPLVAKLQSAQLLHKSDAGGVILKIQDQAALESAISRLCKIGRALKIPVQGVLIEQMLPFDHELLLGLRNDERFGPVLTIARGGVEAEADPDVANVLLPASEDEILRALQGLRYARLLNGFRGRPAADMEALAERITGLCTWFMGQALQELEINPLAIQGSHAWALDALMAPAKA</sequence>
<dbReference type="Gene3D" id="3.40.50.261">
    <property type="entry name" value="Succinyl-CoA synthetase domains"/>
    <property type="match status" value="2"/>
</dbReference>
<feature type="domain" description="CoA-binding" evidence="1">
    <location>
        <begin position="26"/>
        <end position="121"/>
    </location>
</feature>
<dbReference type="Proteomes" id="UP001525968">
    <property type="component" value="Unassembled WGS sequence"/>
</dbReference>
<dbReference type="Gene3D" id="3.40.50.720">
    <property type="entry name" value="NAD(P)-binding Rossmann-like Domain"/>
    <property type="match status" value="1"/>
</dbReference>
<evidence type="ECO:0000259" key="1">
    <source>
        <dbReference type="SMART" id="SM00881"/>
    </source>
</evidence>
<dbReference type="InterPro" id="IPR016102">
    <property type="entry name" value="Succinyl-CoA_synth-like"/>
</dbReference>
<dbReference type="InterPro" id="IPR013815">
    <property type="entry name" value="ATP_grasp_subdomain_1"/>
</dbReference>
<dbReference type="GO" id="GO:0016874">
    <property type="term" value="F:ligase activity"/>
    <property type="evidence" value="ECO:0007669"/>
    <property type="project" value="UniProtKB-KW"/>
</dbReference>
<dbReference type="Pfam" id="PF13380">
    <property type="entry name" value="CoA_binding_2"/>
    <property type="match status" value="1"/>
</dbReference>
<keyword evidence="3" id="KW-1185">Reference proteome</keyword>
<dbReference type="Gene3D" id="3.30.1490.20">
    <property type="entry name" value="ATP-grasp fold, A domain"/>
    <property type="match status" value="1"/>
</dbReference>
<gene>
    <name evidence="2" type="ORF">N0K08_19495</name>
</gene>